<dbReference type="OMA" id="LEGNMSY"/>
<dbReference type="PANTHER" id="PTHR47023">
    <property type="entry name" value="SEX PEPTIDE RECEPTOR"/>
    <property type="match status" value="1"/>
</dbReference>
<evidence type="ECO:0008006" key="4">
    <source>
        <dbReference type="Google" id="ProtNLM"/>
    </source>
</evidence>
<sequence>MASSMDNNTVYSYDISATDVLYQWSASASGARAIAQDTSAAAAAAAVGTERVGSGSLNETHFLLVDYATSMNDSLDYASYQQHLASTECRQMDSNITYWNLTCDSPLDYALPLYGYCMPFLLFLTIISNSLIVLVLSKKSMATPTNFVLMGMAICDLLTVAFPAPGLWYMYTFGNHYKPMHPASMCLVYSIFNEKKMKMKLKKKVKMMKKKKSSKKMMKKKKSSIF</sequence>
<keyword evidence="1" id="KW-0812">Transmembrane</keyword>
<dbReference type="Pfam" id="PF10324">
    <property type="entry name" value="7TM_GPCR_Srw"/>
    <property type="match status" value="1"/>
</dbReference>
<keyword evidence="3" id="KW-1185">Reference proteome</keyword>
<dbReference type="GO" id="GO:0008528">
    <property type="term" value="F:G protein-coupled peptide receptor activity"/>
    <property type="evidence" value="ECO:0007669"/>
    <property type="project" value="InterPro"/>
</dbReference>
<dbReference type="Proteomes" id="UP000295192">
    <property type="component" value="Unassembled WGS sequence"/>
</dbReference>
<proteinExistence type="predicted"/>
<evidence type="ECO:0000313" key="2">
    <source>
        <dbReference type="EMBL" id="TDG42439.1"/>
    </source>
</evidence>
<organism evidence="2 3">
    <name type="scientific">Drosophila navojoa</name>
    <name type="common">Fruit fly</name>
    <dbReference type="NCBI Taxonomy" id="7232"/>
    <lineage>
        <taxon>Eukaryota</taxon>
        <taxon>Metazoa</taxon>
        <taxon>Ecdysozoa</taxon>
        <taxon>Arthropoda</taxon>
        <taxon>Hexapoda</taxon>
        <taxon>Insecta</taxon>
        <taxon>Pterygota</taxon>
        <taxon>Neoptera</taxon>
        <taxon>Endopterygota</taxon>
        <taxon>Diptera</taxon>
        <taxon>Brachycera</taxon>
        <taxon>Muscomorpha</taxon>
        <taxon>Ephydroidea</taxon>
        <taxon>Drosophilidae</taxon>
        <taxon>Drosophila</taxon>
    </lineage>
</organism>
<dbReference type="OrthoDB" id="5962323at2759"/>
<evidence type="ECO:0000313" key="3">
    <source>
        <dbReference type="Proteomes" id="UP000295192"/>
    </source>
</evidence>
<name>A0A484B0P5_DRONA</name>
<protein>
    <recommendedName>
        <fullName evidence="4">G-protein coupled receptors family 1 profile domain-containing protein</fullName>
    </recommendedName>
</protein>
<dbReference type="InterPro" id="IPR019427">
    <property type="entry name" value="7TM_GPCR_serpentine_rcpt_Srw"/>
</dbReference>
<dbReference type="PANTHER" id="PTHR47023:SF1">
    <property type="entry name" value="SEX PEPTIDE RECEPTOR"/>
    <property type="match status" value="1"/>
</dbReference>
<accession>A0A484B0P5</accession>
<dbReference type="EMBL" id="LSRL02000232">
    <property type="protein sequence ID" value="TDG42439.1"/>
    <property type="molecule type" value="Genomic_DNA"/>
</dbReference>
<feature type="transmembrane region" description="Helical" evidence="1">
    <location>
        <begin position="148"/>
        <end position="171"/>
    </location>
</feature>
<gene>
    <name evidence="2" type="ORF">AWZ03_011136</name>
</gene>
<dbReference type="InterPro" id="IPR053071">
    <property type="entry name" value="GPCR1-related_rcpt"/>
</dbReference>
<dbReference type="SUPFAM" id="SSF81321">
    <property type="entry name" value="Family A G protein-coupled receptor-like"/>
    <property type="match status" value="1"/>
</dbReference>
<dbReference type="Gene3D" id="1.20.1070.10">
    <property type="entry name" value="Rhodopsin 7-helix transmembrane proteins"/>
    <property type="match status" value="1"/>
</dbReference>
<reference evidence="2 3" key="1">
    <citation type="journal article" date="2019" name="J. Hered.">
        <title>An Improved Genome Assembly for Drosophila navojoa, the Basal Species in the mojavensis Cluster.</title>
        <authorList>
            <person name="Vanderlinde T."/>
            <person name="Dupim E.G."/>
            <person name="Nazario-Yepiz N.O."/>
            <person name="Carvalho A.B."/>
        </authorList>
    </citation>
    <scope>NUCLEOTIDE SEQUENCE [LARGE SCALE GENOMIC DNA]</scope>
    <source>
        <strain evidence="2">Navoj_Jal97</strain>
        <tissue evidence="2">Whole organism</tissue>
    </source>
</reference>
<evidence type="ECO:0000256" key="1">
    <source>
        <dbReference type="SAM" id="Phobius"/>
    </source>
</evidence>
<feature type="transmembrane region" description="Helical" evidence="1">
    <location>
        <begin position="113"/>
        <end position="136"/>
    </location>
</feature>
<keyword evidence="1" id="KW-0472">Membrane</keyword>
<comment type="caution">
    <text evidence="2">The sequence shown here is derived from an EMBL/GenBank/DDBJ whole genome shotgun (WGS) entry which is preliminary data.</text>
</comment>
<dbReference type="AlphaFoldDB" id="A0A484B0P5"/>
<keyword evidence="1" id="KW-1133">Transmembrane helix</keyword>